<dbReference type="EMBL" id="BQXS01001001">
    <property type="protein sequence ID" value="GKT29941.1"/>
    <property type="molecule type" value="Genomic_DNA"/>
</dbReference>
<proteinExistence type="predicted"/>
<dbReference type="PROSITE" id="PS50112">
    <property type="entry name" value="PAS"/>
    <property type="match status" value="1"/>
</dbReference>
<dbReference type="SUPFAM" id="SSF55785">
    <property type="entry name" value="PYP-like sensor domain (PAS domain)"/>
    <property type="match status" value="1"/>
</dbReference>
<accession>A0ABQ5KDE6</accession>
<feature type="non-terminal residue" evidence="3">
    <location>
        <position position="125"/>
    </location>
</feature>
<gene>
    <name evidence="3" type="ORF">ADUPG1_001305</name>
</gene>
<evidence type="ECO:0000313" key="3">
    <source>
        <dbReference type="EMBL" id="GKT29941.1"/>
    </source>
</evidence>
<keyword evidence="3" id="KW-0418">Kinase</keyword>
<sequence>MHRPLIFILFLTLLGFAITACIARHLKKITLNLEPAEITNLYLERGAVLETIREGVIATDHRGEIRLANRAALNYTCFNSAELVGKLIDDVIPCAGLKHALTTGESEFDQERTVNGQELIFNIVP</sequence>
<dbReference type="CDD" id="cd00130">
    <property type="entry name" value="PAS"/>
    <property type="match status" value="1"/>
</dbReference>
<evidence type="ECO:0000259" key="2">
    <source>
        <dbReference type="PROSITE" id="PS50112"/>
    </source>
</evidence>
<keyword evidence="1" id="KW-0732">Signal</keyword>
<dbReference type="SMART" id="SM00091">
    <property type="entry name" value="PAS"/>
    <property type="match status" value="1"/>
</dbReference>
<name>A0ABQ5KDE6_9EUKA</name>
<keyword evidence="3" id="KW-0808">Transferase</keyword>
<reference evidence="3" key="1">
    <citation type="submission" date="2022-03" db="EMBL/GenBank/DDBJ databases">
        <title>Draft genome sequence of Aduncisulcus paluster, a free-living microaerophilic Fornicata.</title>
        <authorList>
            <person name="Yuyama I."/>
            <person name="Kume K."/>
            <person name="Tamura T."/>
            <person name="Inagaki Y."/>
            <person name="Hashimoto T."/>
        </authorList>
    </citation>
    <scope>NUCLEOTIDE SEQUENCE</scope>
    <source>
        <strain evidence="3">NY0171</strain>
    </source>
</reference>
<evidence type="ECO:0000313" key="4">
    <source>
        <dbReference type="Proteomes" id="UP001057375"/>
    </source>
</evidence>
<dbReference type="Gene3D" id="3.30.450.20">
    <property type="entry name" value="PAS domain"/>
    <property type="match status" value="1"/>
</dbReference>
<dbReference type="InterPro" id="IPR035965">
    <property type="entry name" value="PAS-like_dom_sf"/>
</dbReference>
<dbReference type="InterPro" id="IPR000014">
    <property type="entry name" value="PAS"/>
</dbReference>
<feature type="chain" id="PRO_5045827540" evidence="1">
    <location>
        <begin position="24"/>
        <end position="125"/>
    </location>
</feature>
<keyword evidence="4" id="KW-1185">Reference proteome</keyword>
<dbReference type="Pfam" id="PF00989">
    <property type="entry name" value="PAS"/>
    <property type="match status" value="1"/>
</dbReference>
<feature type="signal peptide" evidence="1">
    <location>
        <begin position="1"/>
        <end position="23"/>
    </location>
</feature>
<dbReference type="InterPro" id="IPR013767">
    <property type="entry name" value="PAS_fold"/>
</dbReference>
<dbReference type="PROSITE" id="PS51257">
    <property type="entry name" value="PROKAR_LIPOPROTEIN"/>
    <property type="match status" value="1"/>
</dbReference>
<evidence type="ECO:0000256" key="1">
    <source>
        <dbReference type="SAM" id="SignalP"/>
    </source>
</evidence>
<organism evidence="3 4">
    <name type="scientific">Aduncisulcus paluster</name>
    <dbReference type="NCBI Taxonomy" id="2918883"/>
    <lineage>
        <taxon>Eukaryota</taxon>
        <taxon>Metamonada</taxon>
        <taxon>Carpediemonas-like organisms</taxon>
        <taxon>Aduncisulcus</taxon>
    </lineage>
</organism>
<comment type="caution">
    <text evidence="3">The sequence shown here is derived from an EMBL/GenBank/DDBJ whole genome shotgun (WGS) entry which is preliminary data.</text>
</comment>
<feature type="domain" description="PAS" evidence="2">
    <location>
        <begin position="48"/>
        <end position="86"/>
    </location>
</feature>
<dbReference type="Proteomes" id="UP001057375">
    <property type="component" value="Unassembled WGS sequence"/>
</dbReference>
<dbReference type="GO" id="GO:0016301">
    <property type="term" value="F:kinase activity"/>
    <property type="evidence" value="ECO:0007669"/>
    <property type="project" value="UniProtKB-KW"/>
</dbReference>
<protein>
    <submittedName>
        <fullName evidence="3">Sensor histidine kinase</fullName>
    </submittedName>
</protein>